<proteinExistence type="predicted"/>
<dbReference type="SUPFAM" id="SSF53474">
    <property type="entry name" value="alpha/beta-Hydrolases"/>
    <property type="match status" value="1"/>
</dbReference>
<evidence type="ECO:0000313" key="3">
    <source>
        <dbReference type="Proteomes" id="UP001642464"/>
    </source>
</evidence>
<dbReference type="InterPro" id="IPR029058">
    <property type="entry name" value="AB_hydrolase_fold"/>
</dbReference>
<keyword evidence="2" id="KW-0378">Hydrolase</keyword>
<keyword evidence="3" id="KW-1185">Reference proteome</keyword>
<sequence length="246" mass="27438">MKMPNALRPALRRFSSNAQHLDQESDLRSGWPFSGVAHLSDLLPVVRYDARGHGRSADAIEPTWPVRAPRAMGSDLCKMHEKMFPKGRIILGGTSMGAAASLYAALEAPEKVEALVLATPPTAWETRKKFVPLYQESLALAEKQGLEAAKSVAETKARPPIFLETERGRASFDIGWRQKFSMGQRRYCAALRGAIDSDLPSPEALRRSWVKIGREILPQAELCVADSWEEIERFPEQIRGFLLNLL</sequence>
<dbReference type="Pfam" id="PF12146">
    <property type="entry name" value="Hydrolase_4"/>
    <property type="match status" value="1"/>
</dbReference>
<feature type="domain" description="Serine aminopeptidase S33" evidence="1">
    <location>
        <begin position="45"/>
        <end position="134"/>
    </location>
</feature>
<gene>
    <name evidence="2" type="ORF">SCF082_LOCUS42641</name>
</gene>
<dbReference type="EMBL" id="CAXAMM010039995">
    <property type="protein sequence ID" value="CAK9090403.1"/>
    <property type="molecule type" value="Genomic_DNA"/>
</dbReference>
<reference evidence="2 3" key="1">
    <citation type="submission" date="2024-02" db="EMBL/GenBank/DDBJ databases">
        <authorList>
            <person name="Chen Y."/>
            <person name="Shah S."/>
            <person name="Dougan E. K."/>
            <person name="Thang M."/>
            <person name="Chan C."/>
        </authorList>
    </citation>
    <scope>NUCLEOTIDE SEQUENCE [LARGE SCALE GENOMIC DNA]</scope>
</reference>
<dbReference type="InterPro" id="IPR022742">
    <property type="entry name" value="Hydrolase_4"/>
</dbReference>
<dbReference type="Proteomes" id="UP001642464">
    <property type="component" value="Unassembled WGS sequence"/>
</dbReference>
<evidence type="ECO:0000313" key="2">
    <source>
        <dbReference type="EMBL" id="CAK9090403.1"/>
    </source>
</evidence>
<comment type="caution">
    <text evidence="2">The sequence shown here is derived from an EMBL/GenBank/DDBJ whole genome shotgun (WGS) entry which is preliminary data.</text>
</comment>
<evidence type="ECO:0000259" key="1">
    <source>
        <dbReference type="Pfam" id="PF12146"/>
    </source>
</evidence>
<name>A0ABP0QQI9_9DINO</name>
<protein>
    <submittedName>
        <fullName evidence="2">AB hydrolase-1 domain-containing protein</fullName>
    </submittedName>
</protein>
<dbReference type="Gene3D" id="3.40.50.1820">
    <property type="entry name" value="alpha/beta hydrolase"/>
    <property type="match status" value="1"/>
</dbReference>
<accession>A0ABP0QQI9</accession>
<organism evidence="2 3">
    <name type="scientific">Durusdinium trenchii</name>
    <dbReference type="NCBI Taxonomy" id="1381693"/>
    <lineage>
        <taxon>Eukaryota</taxon>
        <taxon>Sar</taxon>
        <taxon>Alveolata</taxon>
        <taxon>Dinophyceae</taxon>
        <taxon>Suessiales</taxon>
        <taxon>Symbiodiniaceae</taxon>
        <taxon>Durusdinium</taxon>
    </lineage>
</organism>
<dbReference type="GO" id="GO:0016787">
    <property type="term" value="F:hydrolase activity"/>
    <property type="evidence" value="ECO:0007669"/>
    <property type="project" value="UniProtKB-KW"/>
</dbReference>